<evidence type="ECO:0000256" key="2">
    <source>
        <dbReference type="SAM" id="Phobius"/>
    </source>
</evidence>
<evidence type="ECO:0000313" key="3">
    <source>
        <dbReference type="EMBL" id="RRT81834.1"/>
    </source>
</evidence>
<dbReference type="Proteomes" id="UP000287651">
    <property type="component" value="Unassembled WGS sequence"/>
</dbReference>
<accession>A0A427AZX4</accession>
<feature type="region of interest" description="Disordered" evidence="1">
    <location>
        <begin position="257"/>
        <end position="281"/>
    </location>
</feature>
<keyword evidence="2" id="KW-0812">Transmembrane</keyword>
<sequence>MGAEADEDAVVDQGGDAPAEQRADPVHPVFVPGPADHRGAEGDGRVHGGAVERPACQDVGTHDEPDGEGRDDSQVALLGIYGRRVDRVHQPEGHNDLEHQRVPHGHAARHREGRCFLHMEAQTAAGRSCQARRRGRHQPLYRSAWYREITRPPVANLRSRQATTEPSSCAIQYKMPRSSVMLPPRKAPKVTAGLTWPPEMLAPTATATKRPNPWAKDAATTPAGVAEPSSVSLSAKTIHPRHPARFLLVIHTRQEKTELTERHPRSLAGKDEDEHGDELGESGLKRARVARLLCRSDRYAKDRHLHLVSRAAAALLLVGFTLLASLQLWSLNRWAR</sequence>
<feature type="compositionally biased region" description="Acidic residues" evidence="1">
    <location>
        <begin position="1"/>
        <end position="10"/>
    </location>
</feature>
<feature type="transmembrane region" description="Helical" evidence="2">
    <location>
        <begin position="307"/>
        <end position="329"/>
    </location>
</feature>
<organism evidence="3 4">
    <name type="scientific">Ensete ventricosum</name>
    <name type="common">Abyssinian banana</name>
    <name type="synonym">Musa ensete</name>
    <dbReference type="NCBI Taxonomy" id="4639"/>
    <lineage>
        <taxon>Eukaryota</taxon>
        <taxon>Viridiplantae</taxon>
        <taxon>Streptophyta</taxon>
        <taxon>Embryophyta</taxon>
        <taxon>Tracheophyta</taxon>
        <taxon>Spermatophyta</taxon>
        <taxon>Magnoliopsida</taxon>
        <taxon>Liliopsida</taxon>
        <taxon>Zingiberales</taxon>
        <taxon>Musaceae</taxon>
        <taxon>Ensete</taxon>
    </lineage>
</organism>
<name>A0A427AZX4_ENSVE</name>
<feature type="compositionally biased region" description="Basic and acidic residues" evidence="1">
    <location>
        <begin position="60"/>
        <end position="72"/>
    </location>
</feature>
<gene>
    <name evidence="3" type="ORF">B296_00019231</name>
</gene>
<dbReference type="EMBL" id="AMZH03000815">
    <property type="protein sequence ID" value="RRT81834.1"/>
    <property type="molecule type" value="Genomic_DNA"/>
</dbReference>
<feature type="compositionally biased region" description="Basic and acidic residues" evidence="1">
    <location>
        <begin position="257"/>
        <end position="273"/>
    </location>
</feature>
<keyword evidence="2" id="KW-0472">Membrane</keyword>
<dbReference type="AlphaFoldDB" id="A0A427AZX4"/>
<feature type="region of interest" description="Disordered" evidence="1">
    <location>
        <begin position="205"/>
        <end position="227"/>
    </location>
</feature>
<feature type="compositionally biased region" description="Basic and acidic residues" evidence="1">
    <location>
        <begin position="35"/>
        <end position="46"/>
    </location>
</feature>
<evidence type="ECO:0000313" key="4">
    <source>
        <dbReference type="Proteomes" id="UP000287651"/>
    </source>
</evidence>
<feature type="region of interest" description="Disordered" evidence="1">
    <location>
        <begin position="1"/>
        <end position="72"/>
    </location>
</feature>
<keyword evidence="2" id="KW-1133">Transmembrane helix</keyword>
<evidence type="ECO:0000256" key="1">
    <source>
        <dbReference type="SAM" id="MobiDB-lite"/>
    </source>
</evidence>
<protein>
    <submittedName>
        <fullName evidence="3">Uncharacterized protein</fullName>
    </submittedName>
</protein>
<comment type="caution">
    <text evidence="3">The sequence shown here is derived from an EMBL/GenBank/DDBJ whole genome shotgun (WGS) entry which is preliminary data.</text>
</comment>
<proteinExistence type="predicted"/>
<reference evidence="3 4" key="1">
    <citation type="journal article" date="2014" name="Agronomy (Basel)">
        <title>A Draft Genome Sequence for Ensete ventricosum, the Drought-Tolerant Tree Against Hunger.</title>
        <authorList>
            <person name="Harrison J."/>
            <person name="Moore K.A."/>
            <person name="Paszkiewicz K."/>
            <person name="Jones T."/>
            <person name="Grant M."/>
            <person name="Ambacheew D."/>
            <person name="Muzemil S."/>
            <person name="Studholme D.J."/>
        </authorList>
    </citation>
    <scope>NUCLEOTIDE SEQUENCE [LARGE SCALE GENOMIC DNA]</scope>
</reference>